<dbReference type="AlphaFoldDB" id="Q7USQ7"/>
<evidence type="ECO:0000313" key="2">
    <source>
        <dbReference type="Proteomes" id="UP000001025"/>
    </source>
</evidence>
<evidence type="ECO:0000313" key="1">
    <source>
        <dbReference type="EMBL" id="CAD73739.1"/>
    </source>
</evidence>
<dbReference type="KEGG" id="rba:RB4361"/>
<dbReference type="EnsemblBacteria" id="CAD73739">
    <property type="protein sequence ID" value="CAD73739"/>
    <property type="gene ID" value="RB4361"/>
</dbReference>
<organism evidence="1 2">
    <name type="scientific">Rhodopirellula baltica (strain DSM 10527 / NCIMB 13988 / SH1)</name>
    <dbReference type="NCBI Taxonomy" id="243090"/>
    <lineage>
        <taxon>Bacteria</taxon>
        <taxon>Pseudomonadati</taxon>
        <taxon>Planctomycetota</taxon>
        <taxon>Planctomycetia</taxon>
        <taxon>Pirellulales</taxon>
        <taxon>Pirellulaceae</taxon>
        <taxon>Rhodopirellula</taxon>
    </lineage>
</organism>
<accession>Q7USQ7</accession>
<dbReference type="HOGENOM" id="CLU_3332204_0_0_0"/>
<sequence>MRCSLRHTLLGWSRGLALLQSLVNQTLFVSDGVVTTFR</sequence>
<protein>
    <submittedName>
        <fullName evidence="1">Uncharacterized protein</fullName>
    </submittedName>
</protein>
<dbReference type="EMBL" id="BX294140">
    <property type="protein sequence ID" value="CAD73739.1"/>
    <property type="molecule type" value="Genomic_DNA"/>
</dbReference>
<proteinExistence type="predicted"/>
<name>Q7USQ7_RHOBA</name>
<reference evidence="1 2" key="1">
    <citation type="journal article" date="2003" name="Proc. Natl. Acad. Sci. U.S.A.">
        <title>Complete genome sequence of the marine planctomycete Pirellula sp. strain 1.</title>
        <authorList>
            <person name="Gloeckner F.O."/>
            <person name="Kube M."/>
            <person name="Bauer M."/>
            <person name="Teeling H."/>
            <person name="Lombardot T."/>
            <person name="Ludwig W."/>
            <person name="Gade D."/>
            <person name="Beck A."/>
            <person name="Borzym K."/>
            <person name="Heitmann K."/>
            <person name="Rabus R."/>
            <person name="Schlesner H."/>
            <person name="Amann R."/>
            <person name="Reinhardt R."/>
        </authorList>
    </citation>
    <scope>NUCLEOTIDE SEQUENCE [LARGE SCALE GENOMIC DNA]</scope>
    <source>
        <strain evidence="2">DSM 10527 / NCIMB 13988 / SH1</strain>
    </source>
</reference>
<dbReference type="Proteomes" id="UP000001025">
    <property type="component" value="Chromosome"/>
</dbReference>
<dbReference type="InParanoid" id="Q7USQ7"/>
<keyword evidence="2" id="KW-1185">Reference proteome</keyword>
<gene>
    <name evidence="1" type="ordered locus">RB4361</name>
</gene>